<feature type="transmembrane region" description="Helical" evidence="2">
    <location>
        <begin position="168"/>
        <end position="186"/>
    </location>
</feature>
<proteinExistence type="predicted"/>
<accession>A0A0C2MVR0</accession>
<keyword evidence="2" id="KW-0812">Transmembrane</keyword>
<feature type="compositionally biased region" description="Basic and acidic residues" evidence="1">
    <location>
        <begin position="29"/>
        <end position="38"/>
    </location>
</feature>
<dbReference type="AlphaFoldDB" id="A0A0C2MVR0"/>
<feature type="region of interest" description="Disordered" evidence="1">
    <location>
        <begin position="1"/>
        <end position="38"/>
    </location>
</feature>
<dbReference type="Proteomes" id="UP000031668">
    <property type="component" value="Unassembled WGS sequence"/>
</dbReference>
<evidence type="ECO:0000256" key="2">
    <source>
        <dbReference type="SAM" id="Phobius"/>
    </source>
</evidence>
<sequence>MIKNQVPKSKEGPTRPPRNFTSPRMPSDCSDKVDLDHSGAKNQGLARRLWLRLMTGITNDISMVNYRLAPKHTNIIIFTLVFSIIALLVTPVKILLANLGLSISLVSLFICATNYALKILKMAGIELPIEFVETNFRLCFDEIEDRNYESFLGRCFQKASRRYDKIMYGKKPLISILILLECLWIKKWLSHWIPTLVLISTILYICFRRIQQLFRI</sequence>
<comment type="caution">
    <text evidence="3">The sequence shown here is derived from an EMBL/GenBank/DDBJ whole genome shotgun (WGS) entry which is preliminary data.</text>
</comment>
<evidence type="ECO:0000313" key="3">
    <source>
        <dbReference type="EMBL" id="KII68250.1"/>
    </source>
</evidence>
<keyword evidence="2" id="KW-1133">Transmembrane helix</keyword>
<dbReference type="EMBL" id="JWZT01002881">
    <property type="protein sequence ID" value="KII68250.1"/>
    <property type="molecule type" value="Genomic_DNA"/>
</dbReference>
<organism evidence="3 4">
    <name type="scientific">Thelohanellus kitauei</name>
    <name type="common">Myxosporean</name>
    <dbReference type="NCBI Taxonomy" id="669202"/>
    <lineage>
        <taxon>Eukaryota</taxon>
        <taxon>Metazoa</taxon>
        <taxon>Cnidaria</taxon>
        <taxon>Myxozoa</taxon>
        <taxon>Myxosporea</taxon>
        <taxon>Bivalvulida</taxon>
        <taxon>Platysporina</taxon>
        <taxon>Myxobolidae</taxon>
        <taxon>Thelohanellus</taxon>
    </lineage>
</organism>
<feature type="transmembrane region" description="Helical" evidence="2">
    <location>
        <begin position="95"/>
        <end position="117"/>
    </location>
</feature>
<feature type="transmembrane region" description="Helical" evidence="2">
    <location>
        <begin position="192"/>
        <end position="210"/>
    </location>
</feature>
<keyword evidence="2" id="KW-0472">Membrane</keyword>
<keyword evidence="4" id="KW-1185">Reference proteome</keyword>
<evidence type="ECO:0000313" key="4">
    <source>
        <dbReference type="Proteomes" id="UP000031668"/>
    </source>
</evidence>
<evidence type="ECO:0000256" key="1">
    <source>
        <dbReference type="SAM" id="MobiDB-lite"/>
    </source>
</evidence>
<gene>
    <name evidence="3" type="ORF">RF11_13372</name>
</gene>
<protein>
    <submittedName>
        <fullName evidence="3">Uncharacterized protein</fullName>
    </submittedName>
</protein>
<reference evidence="3 4" key="1">
    <citation type="journal article" date="2014" name="Genome Biol. Evol.">
        <title>The genome of the myxosporean Thelohanellus kitauei shows adaptations to nutrient acquisition within its fish host.</title>
        <authorList>
            <person name="Yang Y."/>
            <person name="Xiong J."/>
            <person name="Zhou Z."/>
            <person name="Huo F."/>
            <person name="Miao W."/>
            <person name="Ran C."/>
            <person name="Liu Y."/>
            <person name="Zhang J."/>
            <person name="Feng J."/>
            <person name="Wang M."/>
            <person name="Wang M."/>
            <person name="Wang L."/>
            <person name="Yao B."/>
        </authorList>
    </citation>
    <scope>NUCLEOTIDE SEQUENCE [LARGE SCALE GENOMIC DNA]</scope>
    <source>
        <strain evidence="3">Wuqing</strain>
    </source>
</reference>
<feature type="transmembrane region" description="Helical" evidence="2">
    <location>
        <begin position="72"/>
        <end position="89"/>
    </location>
</feature>
<name>A0A0C2MVR0_THEKT</name>